<sequence>MTMPENGKRPAGFVVGSLVAITFGTVFVLANSAALPTPWPVVIRAVGLIVAALLVVGLAVVVRAAPTATQVPASEHMDRRYWLIVALEAGALFGGLAVINGVLHRSAVSVAWVALVVGVHFFGLAWIWRMPLYHWLGAAMSVLGLTGFLIYAFGGAPEIVGLVAGVGSGAALYAAVGVALRQALRGRTPVAV</sequence>
<keyword evidence="1" id="KW-0812">Transmembrane</keyword>
<keyword evidence="3" id="KW-1185">Reference proteome</keyword>
<feature type="transmembrane region" description="Helical" evidence="1">
    <location>
        <begin position="135"/>
        <end position="153"/>
    </location>
</feature>
<keyword evidence="1" id="KW-1133">Transmembrane helix</keyword>
<feature type="transmembrane region" description="Helical" evidence="1">
    <location>
        <begin position="81"/>
        <end position="103"/>
    </location>
</feature>
<gene>
    <name evidence="2" type="ORF">OG994_10220</name>
</gene>
<organism evidence="2 3">
    <name type="scientific">Micromonospora globbae</name>
    <dbReference type="NCBI Taxonomy" id="1894969"/>
    <lineage>
        <taxon>Bacteria</taxon>
        <taxon>Bacillati</taxon>
        <taxon>Actinomycetota</taxon>
        <taxon>Actinomycetes</taxon>
        <taxon>Micromonosporales</taxon>
        <taxon>Micromonosporaceae</taxon>
        <taxon>Micromonospora</taxon>
    </lineage>
</organism>
<evidence type="ECO:0000313" key="2">
    <source>
        <dbReference type="EMBL" id="WUP51855.1"/>
    </source>
</evidence>
<reference evidence="2" key="1">
    <citation type="submission" date="2022-10" db="EMBL/GenBank/DDBJ databases">
        <title>The complete genomes of actinobacterial strains from the NBC collection.</title>
        <authorList>
            <person name="Joergensen T.S."/>
            <person name="Alvarez Arevalo M."/>
            <person name="Sterndorff E.B."/>
            <person name="Faurdal D."/>
            <person name="Vuksanovic O."/>
            <person name="Mourched A.-S."/>
            <person name="Charusanti P."/>
            <person name="Shaw S."/>
            <person name="Blin K."/>
            <person name="Weber T."/>
        </authorList>
    </citation>
    <scope>NUCLEOTIDE SEQUENCE</scope>
    <source>
        <strain evidence="2">NBC_00256</strain>
    </source>
</reference>
<proteinExistence type="predicted"/>
<feature type="transmembrane region" description="Helical" evidence="1">
    <location>
        <begin position="12"/>
        <end position="35"/>
    </location>
</feature>
<protein>
    <recommendedName>
        <fullName evidence="4">DUF308 domain-containing protein</fullName>
    </recommendedName>
</protein>
<name>A0ABZ1SEP5_9ACTN</name>
<accession>A0ABZ1SEP5</accession>
<dbReference type="RefSeq" id="WP_328852975.1">
    <property type="nucleotide sequence ID" value="NZ_CP108084.1"/>
</dbReference>
<evidence type="ECO:0008006" key="4">
    <source>
        <dbReference type="Google" id="ProtNLM"/>
    </source>
</evidence>
<evidence type="ECO:0000313" key="3">
    <source>
        <dbReference type="Proteomes" id="UP001432190"/>
    </source>
</evidence>
<feature type="transmembrane region" description="Helical" evidence="1">
    <location>
        <begin position="41"/>
        <end position="61"/>
    </location>
</feature>
<feature type="transmembrane region" description="Helical" evidence="1">
    <location>
        <begin position="159"/>
        <end position="180"/>
    </location>
</feature>
<feature type="transmembrane region" description="Helical" evidence="1">
    <location>
        <begin position="109"/>
        <end position="128"/>
    </location>
</feature>
<evidence type="ECO:0000256" key="1">
    <source>
        <dbReference type="SAM" id="Phobius"/>
    </source>
</evidence>
<dbReference type="EMBL" id="CP108084">
    <property type="protein sequence ID" value="WUP51855.1"/>
    <property type="molecule type" value="Genomic_DNA"/>
</dbReference>
<dbReference type="Proteomes" id="UP001432190">
    <property type="component" value="Chromosome"/>
</dbReference>
<keyword evidence="1" id="KW-0472">Membrane</keyword>